<comment type="caution">
    <text evidence="1">The sequence shown here is derived from an EMBL/GenBank/DDBJ whole genome shotgun (WGS) entry which is preliminary data.</text>
</comment>
<sequence length="112" mass="12410">MSNTVINEIKLDIFADYFQLYLKDENAEGDLSKMWTQEAIERLLAITDGTIGVGTVRNMDVPVIIKIFTTEPPLLADGEDVIAQINECDIEVSSGKIVIAGCTDLFARCRKN</sequence>
<accession>A0A917MZ72</accession>
<evidence type="ECO:0000313" key="2">
    <source>
        <dbReference type="Proteomes" id="UP000627292"/>
    </source>
</evidence>
<dbReference type="Proteomes" id="UP000627292">
    <property type="component" value="Unassembled WGS sequence"/>
</dbReference>
<reference evidence="1" key="2">
    <citation type="submission" date="2020-09" db="EMBL/GenBank/DDBJ databases">
        <authorList>
            <person name="Sun Q."/>
            <person name="Zhou Y."/>
        </authorList>
    </citation>
    <scope>NUCLEOTIDE SEQUENCE</scope>
    <source>
        <strain evidence="1">CGMCC 1.15290</strain>
    </source>
</reference>
<protein>
    <submittedName>
        <fullName evidence="1">Uncharacterized protein</fullName>
    </submittedName>
</protein>
<dbReference type="EMBL" id="BMIB01000009">
    <property type="protein sequence ID" value="GGH83096.1"/>
    <property type="molecule type" value="Genomic_DNA"/>
</dbReference>
<dbReference type="Gene3D" id="2.60.34.30">
    <property type="entry name" value="Competence, DNA-entry nuclease inhibitor, ComJ"/>
    <property type="match status" value="1"/>
</dbReference>
<dbReference type="RefSeq" id="WP_188959316.1">
    <property type="nucleotide sequence ID" value="NZ_BMIB01000009.1"/>
</dbReference>
<gene>
    <name evidence="1" type="ORF">GCM10011379_57970</name>
</gene>
<evidence type="ECO:0000313" key="1">
    <source>
        <dbReference type="EMBL" id="GGH83096.1"/>
    </source>
</evidence>
<proteinExistence type="predicted"/>
<dbReference type="InterPro" id="IPR038691">
    <property type="entry name" value="ComJ_sf"/>
</dbReference>
<name>A0A917MZ72_9BACT</name>
<dbReference type="AlphaFoldDB" id="A0A917MZ72"/>
<keyword evidence="2" id="KW-1185">Reference proteome</keyword>
<reference evidence="1" key="1">
    <citation type="journal article" date="2014" name="Int. J. Syst. Evol. Microbiol.">
        <title>Complete genome sequence of Corynebacterium casei LMG S-19264T (=DSM 44701T), isolated from a smear-ripened cheese.</title>
        <authorList>
            <consortium name="US DOE Joint Genome Institute (JGI-PGF)"/>
            <person name="Walter F."/>
            <person name="Albersmeier A."/>
            <person name="Kalinowski J."/>
            <person name="Ruckert C."/>
        </authorList>
    </citation>
    <scope>NUCLEOTIDE SEQUENCE</scope>
    <source>
        <strain evidence="1">CGMCC 1.15290</strain>
    </source>
</reference>
<organism evidence="1 2">
    <name type="scientific">Filimonas zeae</name>
    <dbReference type="NCBI Taxonomy" id="1737353"/>
    <lineage>
        <taxon>Bacteria</taxon>
        <taxon>Pseudomonadati</taxon>
        <taxon>Bacteroidota</taxon>
        <taxon>Chitinophagia</taxon>
        <taxon>Chitinophagales</taxon>
        <taxon>Chitinophagaceae</taxon>
        <taxon>Filimonas</taxon>
    </lineage>
</organism>